<gene>
    <name evidence="2" type="ordered locus">MAB_0236</name>
</gene>
<name>B1MFD6_MYCA9</name>
<feature type="compositionally biased region" description="Polar residues" evidence="1">
    <location>
        <begin position="73"/>
        <end position="82"/>
    </location>
</feature>
<dbReference type="EMBL" id="CU458896">
    <property type="protein sequence ID" value="CAM60336.1"/>
    <property type="molecule type" value="Genomic_DNA"/>
</dbReference>
<feature type="region of interest" description="Disordered" evidence="1">
    <location>
        <begin position="1"/>
        <end position="82"/>
    </location>
</feature>
<sequence length="82" mass="8247">MPPAATATGVVTTTPDGAEDGHTSRTNPGPSTCTAPGSRVVPHRRATGPALWSSDKPGCGANTKQGEPHCLEPQSSAPTRTA</sequence>
<keyword evidence="3" id="KW-1185">Reference proteome</keyword>
<feature type="compositionally biased region" description="Polar residues" evidence="1">
    <location>
        <begin position="24"/>
        <end position="35"/>
    </location>
</feature>
<dbReference type="KEGG" id="mab:MAB_0236"/>
<evidence type="ECO:0000313" key="3">
    <source>
        <dbReference type="Proteomes" id="UP000007137"/>
    </source>
</evidence>
<evidence type="ECO:0000313" key="2">
    <source>
        <dbReference type="EMBL" id="CAM60336.1"/>
    </source>
</evidence>
<dbReference type="AlphaFoldDB" id="B1MFD6"/>
<evidence type="ECO:0000256" key="1">
    <source>
        <dbReference type="SAM" id="MobiDB-lite"/>
    </source>
</evidence>
<feature type="compositionally biased region" description="Low complexity" evidence="1">
    <location>
        <begin position="1"/>
        <end position="16"/>
    </location>
</feature>
<organism evidence="2 3">
    <name type="scientific">Mycobacteroides abscessus (strain ATCC 19977 / DSM 44196 / CCUG 20993 / CIP 104536 / JCM 13569 / NCTC 13031 / TMC 1543 / L948)</name>
    <name type="common">Mycobacterium abscessus</name>
    <dbReference type="NCBI Taxonomy" id="561007"/>
    <lineage>
        <taxon>Bacteria</taxon>
        <taxon>Bacillati</taxon>
        <taxon>Actinomycetota</taxon>
        <taxon>Actinomycetes</taxon>
        <taxon>Mycobacteriales</taxon>
        <taxon>Mycobacteriaceae</taxon>
        <taxon>Mycobacteroides</taxon>
        <taxon>Mycobacteroides abscessus</taxon>
    </lineage>
</organism>
<reference evidence="2 3" key="1">
    <citation type="journal article" date="2009" name="PLoS ONE">
        <title>Non mycobacterial virulence genes in the genome of the emerging pathogen Mycobacterium abscessus.</title>
        <authorList>
            <person name="Ripoll F."/>
            <person name="Pasek S."/>
            <person name="Schenowitz C."/>
            <person name="Dossat C."/>
            <person name="Barbe V."/>
            <person name="Rottman M."/>
            <person name="Macheras E."/>
            <person name="Heym B."/>
            <person name="Herrmann J.L."/>
            <person name="Daffe M."/>
            <person name="Brosch R."/>
            <person name="Risler J.L."/>
            <person name="Gaillard J.L."/>
        </authorList>
    </citation>
    <scope>NUCLEOTIDE SEQUENCE [LARGE SCALE GENOMIC DNA]</scope>
    <source>
        <strain evidence="3">ATCC 19977 / DSM 44196 / CCUG 20993 / CIP 104536 / JCM 13569 / NCTC 13031 / TMC 1543 / L948</strain>
    </source>
</reference>
<protein>
    <submittedName>
        <fullName evidence="2">Uncharacterized protein</fullName>
    </submittedName>
</protein>
<dbReference type="Proteomes" id="UP000007137">
    <property type="component" value="Chromosome"/>
</dbReference>
<accession>B1MFD6</accession>
<proteinExistence type="predicted"/>